<comment type="caution">
    <text evidence="2">The sequence shown here is derived from an EMBL/GenBank/DDBJ whole genome shotgun (WGS) entry which is preliminary data.</text>
</comment>
<gene>
    <name evidence="2" type="ORF">N864_06130</name>
</gene>
<dbReference type="PRINTS" id="PR00368">
    <property type="entry name" value="FADPNR"/>
</dbReference>
<evidence type="ECO:0000313" key="3">
    <source>
        <dbReference type="Proteomes" id="UP000019494"/>
    </source>
</evidence>
<dbReference type="EMBL" id="AWQS01000133">
    <property type="protein sequence ID" value="EWT05232.1"/>
    <property type="molecule type" value="Genomic_DNA"/>
</dbReference>
<dbReference type="PANTHER" id="PTHR43539">
    <property type="entry name" value="FLAVIN-BINDING MONOOXYGENASE-LIKE PROTEIN (AFU_ORTHOLOGUE AFUA_4G09220)"/>
    <property type="match status" value="1"/>
</dbReference>
<organism evidence="2 3">
    <name type="scientific">Intrasporangium chromatireducens Q5-1</name>
    <dbReference type="NCBI Taxonomy" id="584657"/>
    <lineage>
        <taxon>Bacteria</taxon>
        <taxon>Bacillati</taxon>
        <taxon>Actinomycetota</taxon>
        <taxon>Actinomycetes</taxon>
        <taxon>Micrococcales</taxon>
        <taxon>Intrasporangiaceae</taxon>
        <taxon>Intrasporangium</taxon>
    </lineage>
</organism>
<dbReference type="AlphaFoldDB" id="W9GJB2"/>
<sequence length="383" mass="41923">MNTSGTHDDHVVSTVIIGGGQAGLATAHALLSRGQDCVVLERNDRLGDNWRHHYDSLRLYTPARYDGLPGVPFPGEPWAYPTKDDVADYLQTYAAQLGLPVRLGVRVQRLARGTAAGEDTEGGFVVETTAGTYHCDNVVVATGTFGRRPHLPDFAADLDPAILQLHSSEYRRPSQLSPGPVLVVGASHSGCDIALELAETRPTTLVGRDCGQLPLRWDTPLLRAALPAVLFAWRHVLTRRTPMGRRTMPHVRQHGGPMLRVQRQDLAARGVVRNVSRVEGVRNGLPLLTDGTVVTATNIVWATGFEQHFDWIDLPVIDEDGWPREYRGVADDVPGLFFCGLSFQYSFSSMVLPGVGRDADYVAGRIVARTRDRAERATALVRA</sequence>
<dbReference type="GO" id="GO:0050660">
    <property type="term" value="F:flavin adenine dinucleotide binding"/>
    <property type="evidence" value="ECO:0007669"/>
    <property type="project" value="TreeGrafter"/>
</dbReference>
<keyword evidence="3" id="KW-1185">Reference proteome</keyword>
<dbReference type="Proteomes" id="UP000019494">
    <property type="component" value="Unassembled WGS sequence"/>
</dbReference>
<evidence type="ECO:0000313" key="2">
    <source>
        <dbReference type="EMBL" id="EWT05232.1"/>
    </source>
</evidence>
<dbReference type="OrthoDB" id="9808049at2"/>
<protein>
    <submittedName>
        <fullName evidence="2">Portal protein</fullName>
    </submittedName>
</protein>
<dbReference type="InterPro" id="IPR050982">
    <property type="entry name" value="Auxin_biosynth/cation_transpt"/>
</dbReference>
<dbReference type="PANTHER" id="PTHR43539:SF78">
    <property type="entry name" value="FLAVIN-CONTAINING MONOOXYGENASE"/>
    <property type="match status" value="1"/>
</dbReference>
<dbReference type="Pfam" id="PF13738">
    <property type="entry name" value="Pyr_redox_3"/>
    <property type="match status" value="1"/>
</dbReference>
<accession>W9GJB2</accession>
<keyword evidence="1" id="KW-0560">Oxidoreductase</keyword>
<dbReference type="SUPFAM" id="SSF51905">
    <property type="entry name" value="FAD/NAD(P)-binding domain"/>
    <property type="match status" value="2"/>
</dbReference>
<dbReference type="RefSeq" id="WP_034718146.1">
    <property type="nucleotide sequence ID" value="NZ_AWQS01000133.1"/>
</dbReference>
<reference evidence="3" key="1">
    <citation type="submission" date="2013-08" db="EMBL/GenBank/DDBJ databases">
        <title>Intrasporangium oryzae NRRL B-24470.</title>
        <authorList>
            <person name="Liu H."/>
            <person name="Wang G."/>
        </authorList>
    </citation>
    <scope>NUCLEOTIDE SEQUENCE [LARGE SCALE GENOMIC DNA]</scope>
    <source>
        <strain evidence="3">Q5-1</strain>
    </source>
</reference>
<evidence type="ECO:0000256" key="1">
    <source>
        <dbReference type="ARBA" id="ARBA00023002"/>
    </source>
</evidence>
<dbReference type="GO" id="GO:0004497">
    <property type="term" value="F:monooxygenase activity"/>
    <property type="evidence" value="ECO:0007669"/>
    <property type="project" value="TreeGrafter"/>
</dbReference>
<name>W9GJB2_9MICO</name>
<dbReference type="Gene3D" id="3.50.50.60">
    <property type="entry name" value="FAD/NAD(P)-binding domain"/>
    <property type="match status" value="1"/>
</dbReference>
<dbReference type="InterPro" id="IPR036188">
    <property type="entry name" value="FAD/NAD-bd_sf"/>
</dbReference>
<proteinExistence type="predicted"/>
<dbReference type="PATRIC" id="fig|584657.3.peg.2885"/>